<reference evidence="1 2" key="1">
    <citation type="submission" date="2015-02" db="EMBL/GenBank/DDBJ databases">
        <authorList>
            <person name="Ju K.-S."/>
            <person name="Doroghazi J.R."/>
            <person name="Metcalf W."/>
        </authorList>
    </citation>
    <scope>NUCLEOTIDE SEQUENCE [LARGE SCALE GENOMIC DNA]</scope>
    <source>
        <strain evidence="1 2">ATCC 31215</strain>
    </source>
</reference>
<accession>A0A0F2T8F9</accession>
<dbReference type="AlphaFoldDB" id="A0A0F2T8F9"/>
<gene>
    <name evidence="1" type="ORF">VM95_35965</name>
</gene>
<evidence type="ECO:0000313" key="1">
    <source>
        <dbReference type="EMBL" id="KJS58017.1"/>
    </source>
</evidence>
<sequence length="116" mass="13429">MDTEKHQLRSLDCRYLRLDRRNETIAVGPRREFPQLRHLCRQLDRDFIAPVRDATPTWTCDIDCDIVFEVVQLIVQVFQVLPRVDVFGVQSRFFPPVDEPGMGGAEDISSIQRQGS</sequence>
<organism evidence="1 2">
    <name type="scientific">Streptomyces rubellomurinus (strain ATCC 31215)</name>
    <dbReference type="NCBI Taxonomy" id="359131"/>
    <lineage>
        <taxon>Bacteria</taxon>
        <taxon>Bacillati</taxon>
        <taxon>Actinomycetota</taxon>
        <taxon>Actinomycetes</taxon>
        <taxon>Kitasatosporales</taxon>
        <taxon>Streptomycetaceae</taxon>
        <taxon>Streptomyces</taxon>
    </lineage>
</organism>
<comment type="caution">
    <text evidence="1">The sequence shown here is derived from an EMBL/GenBank/DDBJ whole genome shotgun (WGS) entry which is preliminary data.</text>
</comment>
<protein>
    <submittedName>
        <fullName evidence="1">Uncharacterized protein</fullName>
    </submittedName>
</protein>
<dbReference type="Proteomes" id="UP000033699">
    <property type="component" value="Unassembled WGS sequence"/>
</dbReference>
<keyword evidence="2" id="KW-1185">Reference proteome</keyword>
<proteinExistence type="predicted"/>
<name>A0A0F2T8F9_STRR3</name>
<evidence type="ECO:0000313" key="2">
    <source>
        <dbReference type="Proteomes" id="UP000033699"/>
    </source>
</evidence>
<dbReference type="EMBL" id="JZKH01000151">
    <property type="protein sequence ID" value="KJS58017.1"/>
    <property type="molecule type" value="Genomic_DNA"/>
</dbReference>